<dbReference type="GO" id="GO:0061630">
    <property type="term" value="F:ubiquitin protein ligase activity"/>
    <property type="evidence" value="ECO:0007669"/>
    <property type="project" value="UniProtKB-UniRule"/>
</dbReference>
<dbReference type="SMART" id="SM00558">
    <property type="entry name" value="JmjC"/>
    <property type="match status" value="1"/>
</dbReference>
<evidence type="ECO:0000256" key="7">
    <source>
        <dbReference type="ARBA" id="ARBA00022553"/>
    </source>
</evidence>
<feature type="region of interest" description="Disordered" evidence="29">
    <location>
        <begin position="1224"/>
        <end position="1284"/>
    </location>
</feature>
<dbReference type="InterPro" id="IPR013083">
    <property type="entry name" value="Znf_RING/FYVE/PHD"/>
</dbReference>
<dbReference type="InterPro" id="IPR003349">
    <property type="entry name" value="JmjN"/>
</dbReference>
<evidence type="ECO:0000259" key="30">
    <source>
        <dbReference type="PROSITE" id="PS50016"/>
    </source>
</evidence>
<evidence type="ECO:0000256" key="13">
    <source>
        <dbReference type="ARBA" id="ARBA00022833"/>
    </source>
</evidence>
<dbReference type="InterPro" id="IPR019787">
    <property type="entry name" value="Znf_PHD-finger"/>
</dbReference>
<keyword evidence="21" id="KW-0804">Transcription</keyword>
<dbReference type="SUPFAM" id="SSF51197">
    <property type="entry name" value="Clavaminate synthase-like"/>
    <property type="match status" value="1"/>
</dbReference>
<dbReference type="Gene3D" id="2.30.30.140">
    <property type="match status" value="2"/>
</dbReference>
<comment type="catalytic activity">
    <reaction evidence="1 28">
        <text>S-ubiquitinyl-[E2 ubiquitin-conjugating enzyme]-L-cysteine + [acceptor protein]-L-lysine = [E2 ubiquitin-conjugating enzyme]-L-cysteine + N(6)-ubiquitinyl-[acceptor protein]-L-lysine.</text>
        <dbReference type="EC" id="2.3.2.27"/>
    </reaction>
</comment>
<keyword evidence="6" id="KW-0678">Repressor</keyword>
<keyword evidence="13 28" id="KW-0862">Zinc</keyword>
<keyword evidence="20 28" id="KW-0238">DNA-binding</keyword>
<evidence type="ECO:0000256" key="12">
    <source>
        <dbReference type="ARBA" id="ARBA00022786"/>
    </source>
</evidence>
<evidence type="ECO:0000256" key="26">
    <source>
        <dbReference type="PROSITE-ProRule" id="PRU00175"/>
    </source>
</evidence>
<dbReference type="InterPro" id="IPR001965">
    <property type="entry name" value="Znf_PHD"/>
</dbReference>
<dbReference type="InterPro" id="IPR021991">
    <property type="entry name" value="TTD_dom"/>
</dbReference>
<reference evidence="38" key="1">
    <citation type="journal article" date="2013" name="Nat. Biotechnol.">
        <title>Chinese hamster genome sequenced from sorted chromosomes.</title>
        <authorList>
            <person name="Brinkrolf K."/>
            <person name="Rupp O."/>
            <person name="Laux H."/>
            <person name="Kollin F."/>
            <person name="Ernst W."/>
            <person name="Linke B."/>
            <person name="Kofler R."/>
            <person name="Romand S."/>
            <person name="Hesse F."/>
            <person name="Budach W.E."/>
            <person name="Galosy S."/>
            <person name="Muller D."/>
            <person name="Noll T."/>
            <person name="Wienberg J."/>
            <person name="Jostock T."/>
            <person name="Leonard M."/>
            <person name="Grillari J."/>
            <person name="Tauch A."/>
            <person name="Goesmann A."/>
            <person name="Helk B."/>
            <person name="Mott J.E."/>
            <person name="Puhler A."/>
            <person name="Borth N."/>
        </authorList>
    </citation>
    <scope>NUCLEOTIDE SEQUENCE [LARGE SCALE GENOMIC DNA]</scope>
    <source>
        <strain evidence="38">17A/GY</strain>
    </source>
</reference>
<keyword evidence="10" id="KW-0677">Repeat</keyword>
<dbReference type="FunFam" id="2.30.30.140:FF:000068">
    <property type="entry name" value="E3 ubiquitin-protein ligase UHRF1 isoform 1"/>
    <property type="match status" value="1"/>
</dbReference>
<dbReference type="EMBL" id="KE680550">
    <property type="protein sequence ID" value="ERE72244.1"/>
    <property type="molecule type" value="Genomic_DNA"/>
</dbReference>
<keyword evidence="12 28" id="KW-0833">Ubl conjugation pathway</keyword>
<dbReference type="SMART" id="SM00466">
    <property type="entry name" value="SRA"/>
    <property type="match status" value="1"/>
</dbReference>
<dbReference type="InterPro" id="IPR040477">
    <property type="entry name" value="KDM4-like_Tudor"/>
</dbReference>
<keyword evidence="9 28" id="KW-0479">Metal-binding</keyword>
<dbReference type="SUPFAM" id="SSF57903">
    <property type="entry name" value="FYVE/PHD zinc finger"/>
    <property type="match status" value="1"/>
</dbReference>
<dbReference type="InterPro" id="IPR029071">
    <property type="entry name" value="Ubiquitin-like_domsf"/>
</dbReference>
<feature type="domain" description="PHD-type" evidence="36">
    <location>
        <begin position="1316"/>
        <end position="1429"/>
    </location>
</feature>
<dbReference type="GO" id="GO:0140684">
    <property type="term" value="F:histone H3K9me2/H3K9me3 demethylase activity"/>
    <property type="evidence" value="ECO:0007669"/>
    <property type="project" value="UniProtKB-EC"/>
</dbReference>
<evidence type="ECO:0000256" key="1">
    <source>
        <dbReference type="ARBA" id="ARBA00000900"/>
    </source>
</evidence>
<dbReference type="Gene3D" id="3.10.20.90">
    <property type="entry name" value="Phosphatidylinositol 3-kinase Catalytic Subunit, Chain A, domain 1"/>
    <property type="match status" value="1"/>
</dbReference>
<evidence type="ECO:0000256" key="23">
    <source>
        <dbReference type="ARBA" id="ARBA00023306"/>
    </source>
</evidence>
<dbReference type="PROSITE" id="PS51015">
    <property type="entry name" value="YDG"/>
    <property type="match status" value="1"/>
</dbReference>
<feature type="domain" description="JmjC" evidence="35">
    <location>
        <begin position="1002"/>
        <end position="1165"/>
    </location>
</feature>
<dbReference type="SMART" id="SM00213">
    <property type="entry name" value="UBQ"/>
    <property type="match status" value="1"/>
</dbReference>
<dbReference type="InterPro" id="IPR000626">
    <property type="entry name" value="Ubiquitin-like_dom"/>
</dbReference>
<sequence>MPPGPPSIIGTMWIQVRTMDGKETHTVDSLSRLTKVQELRKKIAELFHVEPQLQRLFYRGKQMEDGHTLFDYDVRLNDTIQLLVRQSLALPPSTKERDSELSDSDSGYGVGQSESDKSSTHGEGAVEGDDKTVWEDTELGLYKVNEYVDVRDNTLGAWFEAQVVQVQKRAPSQEEPCSSSASMTLEDDIMYHIKYDDYPENGVEVVKAKDVRARARTVIPWEDLEVGQVVMVNYNVDYPRKRGFWYDVEICRKRRTRTARELYGNVMLLNDSQLDNCRIMFVDEVFKIELPNERNPLIGGPSQPPLPLRKTGKSGPSCQYCKDDENKPCRKCACHVCGGREAPEKQLLCDECDMAFHLYCLQPQLTCVPPEPEWYCPSCRTDSSEVVQAGEKLKQSKKKAKMASATSSSRRDWGKGMACVGRTKECTIVPANHFGPIPGVPVGTMWRFRVQVSESGVHRPHVAGIHGRSNDGAYSLVLAGVIPVGPNSVPRQHEWQATYVVHLCQRKRCHEDNGNFFTYTGSGGRDLSGNKRTAGQSSDQKLTNTNRALALNCDNVISEKGAEAKDWRQGKPVRVVRNMKGGKHSKYAPAEGNRYDGIYKVVKYWPEKGKSGFLVWRYLLRRDDTEPGPWTREGKDRIRQLGLTMQYPEGYLEALASKEKSRKRPARALEQAPTSSKTTMSKRKTTGLANNTQVSKKSKLEPYTLPVQQANLIKEDKNNAKLWDDVLSSLQGGPYQVFLSKVKEAFQCICCQELVFRPVTTVCQHNVCKDCLDRSFRAEVFSCPACRCDLDHSSPTRVNQPLQTILNQLFPGYGSGRKFFILAILAQTVPLTDTRVPGWSSLDTGGQRVRLCIAAAMGSEDHSAQNPSCKIMTFRPTMEEFRDFNRYVAYIESQGAHRAGLAKIIPPKEWKPRQTYDDIDDVVIPAPIQQVVTGQSGLFTQYNIQKKAMTVGEYRRLANSEKYCTPRHQDFDDLERKYWKNLTFVSPIYGADISGSLYDEDVAQWNIGNLRTILDMVERECGTIIEGVNTPYLYFGMWKTTFAWHTEDMDLYSINYLHFGEPKSWYAIPPEHGKRLERLAIGFFPGSSQGCDAFLRHKMTLISPIILKKYGIPFSRITQEAGEFMITFPYGYHAGFNHGFNCAESTNFATLRWIDYGKVATQCTCRKDMVKISMDVFVRILQPERYEQWKQGRDLTVLDHTRPTALSSPELSSWSASRASLKAKLLRRSHRRRNQPKKSKPEDSKSPGEVAARAAGLDEAGGCSREEATPEDEEEDEELLPSQGHEAEGMEGCYGVRPELAKEGWTCSRCAAHAWTAECCLCNLRGGALQTTTEHRWIHVICAIAVPEVRFLNVIERNPVDVSAIPEQRWKLKCVYCRKRMKRVSGACIQCSYEHCSTSFHVTCAHAAGVLMEPDDWPYVVSITCLKHRAGGAGGQLLRTVSLGQVVITKNRNGLYYRCRVIGTTAQTFYEVNFDDGSYSDNLYPESITSRDCLRLGPPPEGELVELRWTDGNLYRARFISSATSLIYQVEFEDGSQLTVKRGDIFTLDEELPKRVRSRLSLSTGTPQEPGFSGEDVKAAKRPRVATMLASTNEDTRHSPEYLAFVESLLQAQGRPGAPF</sequence>
<evidence type="ECO:0000256" key="17">
    <source>
        <dbReference type="ARBA" id="ARBA00023002"/>
    </source>
</evidence>
<keyword evidence="18" id="KW-0408">Iron</keyword>
<gene>
    <name evidence="37" type="ORF">H671_5g15174</name>
</gene>
<feature type="domain" description="Ubiquitin-like" evidence="31">
    <location>
        <begin position="12"/>
        <end position="89"/>
    </location>
</feature>
<dbReference type="Pfam" id="PF02375">
    <property type="entry name" value="JmjN"/>
    <property type="match status" value="1"/>
</dbReference>
<evidence type="ECO:0000313" key="37">
    <source>
        <dbReference type="EMBL" id="ERE72244.1"/>
    </source>
</evidence>
<dbReference type="FunFam" id="3.30.40.10:FF:000029">
    <property type="entry name" value="lysine-specific demethylase 4C isoform X1"/>
    <property type="match status" value="1"/>
</dbReference>
<comment type="cofactor">
    <cofactor evidence="2">
        <name>Fe(2+)</name>
        <dbReference type="ChEBI" id="CHEBI:29033"/>
    </cofactor>
</comment>
<accession>A0A061I1Z0</accession>
<dbReference type="Pfam" id="PF02182">
    <property type="entry name" value="SAD_SRA"/>
    <property type="match status" value="2"/>
</dbReference>
<dbReference type="Pfam" id="PF13832">
    <property type="entry name" value="zf-HC5HC2H_2"/>
    <property type="match status" value="1"/>
</dbReference>
<evidence type="ECO:0000256" key="24">
    <source>
        <dbReference type="ARBA" id="ARBA00049349"/>
    </source>
</evidence>
<feature type="domain" description="RING-type" evidence="32">
    <location>
        <begin position="748"/>
        <end position="787"/>
    </location>
</feature>
<keyword evidence="17" id="KW-0560">Oxidoreductase</keyword>
<dbReference type="Pfam" id="PF02373">
    <property type="entry name" value="JmjC"/>
    <property type="match status" value="1"/>
</dbReference>
<dbReference type="Gene3D" id="2.60.120.650">
    <property type="entry name" value="Cupin"/>
    <property type="match status" value="1"/>
</dbReference>
<evidence type="ECO:0000256" key="27">
    <source>
        <dbReference type="PROSITE-ProRule" id="PRU00358"/>
    </source>
</evidence>
<keyword evidence="8 28" id="KW-0808">Transferase</keyword>
<dbReference type="FunFam" id="2.30.280.10:FF:000001">
    <property type="entry name" value="E3 ubiquitin-protein ligase UHRF1 isoform 1"/>
    <property type="match status" value="1"/>
</dbReference>
<dbReference type="Gene3D" id="2.30.280.10">
    <property type="entry name" value="SRA-YDG"/>
    <property type="match status" value="1"/>
</dbReference>
<evidence type="ECO:0000256" key="15">
    <source>
        <dbReference type="ARBA" id="ARBA00022964"/>
    </source>
</evidence>
<dbReference type="GO" id="GO:0016567">
    <property type="term" value="P:protein ubiquitination"/>
    <property type="evidence" value="ECO:0007669"/>
    <property type="project" value="UniProtKB-UniRule"/>
</dbReference>
<name>A0A061I1Z0_CRIGR</name>
<dbReference type="PROSITE" id="PS00518">
    <property type="entry name" value="ZF_RING_1"/>
    <property type="match status" value="1"/>
</dbReference>
<dbReference type="CDD" id="cd15525">
    <property type="entry name" value="PHD_UHRF1_2"/>
    <property type="match status" value="1"/>
</dbReference>
<dbReference type="UniPathway" id="UPA00143"/>
<dbReference type="CDD" id="cd20464">
    <property type="entry name" value="Tudor_JMJD2B_rpt1"/>
    <property type="match status" value="1"/>
</dbReference>
<evidence type="ECO:0000259" key="31">
    <source>
        <dbReference type="PROSITE" id="PS50053"/>
    </source>
</evidence>
<dbReference type="FunFam" id="3.10.20.90:FF:000143">
    <property type="entry name" value="E3 ubiquitin-protein ligase UHRF1 isoform 1"/>
    <property type="match status" value="1"/>
</dbReference>
<dbReference type="GO" id="GO:0044027">
    <property type="term" value="P:negative regulation of gene expression via chromosomal CpG island methylation"/>
    <property type="evidence" value="ECO:0007669"/>
    <property type="project" value="TreeGrafter"/>
</dbReference>
<dbReference type="InterPro" id="IPR001841">
    <property type="entry name" value="Znf_RING"/>
</dbReference>
<keyword evidence="11 26" id="KW-0863">Zinc-finger</keyword>
<keyword evidence="7" id="KW-0597">Phosphoprotein</keyword>
<evidence type="ECO:0000256" key="5">
    <source>
        <dbReference type="ARBA" id="ARBA00009711"/>
    </source>
</evidence>
<evidence type="ECO:0000259" key="36">
    <source>
        <dbReference type="PROSITE" id="PS51805"/>
    </source>
</evidence>
<feature type="region of interest" description="Disordered" evidence="29">
    <location>
        <begin position="91"/>
        <end position="130"/>
    </location>
</feature>
<keyword evidence="19" id="KW-0805">Transcription regulation</keyword>
<dbReference type="FunFam" id="2.30.30.1150:FF:000004">
    <property type="entry name" value="E3 ubiquitin-protein ligase UHRF1"/>
    <property type="match status" value="1"/>
</dbReference>
<proteinExistence type="inferred from homology"/>
<dbReference type="FunFam" id="3.30.40.10:FF:000066">
    <property type="entry name" value="E3 ubiquitin-protein ligase UHRF2 isoform X1"/>
    <property type="match status" value="1"/>
</dbReference>
<dbReference type="PROSITE" id="PS51805">
    <property type="entry name" value="EPHD"/>
    <property type="match status" value="1"/>
</dbReference>
<feature type="compositionally biased region" description="Acidic residues" evidence="29">
    <location>
        <begin position="1269"/>
        <end position="1279"/>
    </location>
</feature>
<evidence type="ECO:0000256" key="16">
    <source>
        <dbReference type="ARBA" id="ARBA00022990"/>
    </source>
</evidence>
<feature type="domain" description="YDG" evidence="33">
    <location>
        <begin position="435"/>
        <end position="622"/>
    </location>
</feature>
<feature type="domain" description="JmjN" evidence="34">
    <location>
        <begin position="871"/>
        <end position="913"/>
    </location>
</feature>
<dbReference type="SMART" id="SM00333">
    <property type="entry name" value="TUDOR"/>
    <property type="match status" value="2"/>
</dbReference>
<dbReference type="InterPro" id="IPR045134">
    <property type="entry name" value="UHRF1/2-like"/>
</dbReference>
<comment type="function">
    <text evidence="28">Multi domain E3 ubiquitin ligase that also plays a role in DNA methylation and histone modifications.</text>
</comment>
<comment type="catalytic activity">
    <reaction evidence="24">
        <text>N(6),N(6),N(6)-trimethyl-L-lysyl(9)-[histone H3] + 2 2-oxoglutarate + 2 O2 = N(6)-methyl-L-lysyl(9)-[histone H3] + 2 formaldehyde + 2 succinate + 2 CO2</text>
        <dbReference type="Rhea" id="RHEA:60200"/>
        <dbReference type="Rhea" id="RHEA-COMP:15538"/>
        <dbReference type="Rhea" id="RHEA-COMP:15542"/>
        <dbReference type="ChEBI" id="CHEBI:15379"/>
        <dbReference type="ChEBI" id="CHEBI:16526"/>
        <dbReference type="ChEBI" id="CHEBI:16810"/>
        <dbReference type="ChEBI" id="CHEBI:16842"/>
        <dbReference type="ChEBI" id="CHEBI:30031"/>
        <dbReference type="ChEBI" id="CHEBI:61929"/>
        <dbReference type="ChEBI" id="CHEBI:61961"/>
        <dbReference type="EC" id="1.14.11.66"/>
    </reaction>
</comment>
<evidence type="ECO:0000256" key="9">
    <source>
        <dbReference type="ARBA" id="ARBA00022723"/>
    </source>
</evidence>
<dbReference type="CDD" id="cd17122">
    <property type="entry name" value="Ubl_UHRF1"/>
    <property type="match status" value="1"/>
</dbReference>
<dbReference type="InterPro" id="IPR003105">
    <property type="entry name" value="SRA_YDG"/>
</dbReference>
<evidence type="ECO:0000256" key="4">
    <source>
        <dbReference type="ARBA" id="ARBA00004906"/>
    </source>
</evidence>
<dbReference type="InterPro" id="IPR015947">
    <property type="entry name" value="PUA-like_sf"/>
</dbReference>
<dbReference type="InterPro" id="IPR034732">
    <property type="entry name" value="EPHD"/>
</dbReference>
<dbReference type="PROSITE" id="PS51184">
    <property type="entry name" value="JMJC"/>
    <property type="match status" value="1"/>
</dbReference>
<dbReference type="SUPFAM" id="SSF88697">
    <property type="entry name" value="PUA domain-like"/>
    <property type="match status" value="1"/>
</dbReference>
<keyword evidence="14" id="KW-0156">Chromatin regulator</keyword>
<feature type="domain" description="PHD-type" evidence="30">
    <location>
        <begin position="315"/>
        <end position="382"/>
    </location>
</feature>
<comment type="subcellular location">
    <subcellularLocation>
        <location evidence="3 27 28">Nucleus</location>
    </subcellularLocation>
</comment>
<dbReference type="Gene3D" id="2.30.30.1150">
    <property type="match status" value="1"/>
</dbReference>
<keyword evidence="22 27" id="KW-0539">Nucleus</keyword>
<comment type="function">
    <text evidence="25">Histone demethylase that specifically demethylates 'Lys-9' of histone H3, thereby playing a role in histone code. Does not demethylate histone H3 'Lys-4', H3 'Lys-27', H3 'Lys-36' nor H4 'Lys-20'. Only able to demethylate trimethylated H3 'Lys-9', with a weaker activity than KDM4A, KDM4C and KDM4D. Demethylation of Lys residue generates formaldehyde and succinate. Plays a critical role in the development of the central nervous system (CNS).</text>
</comment>
<keyword evidence="15" id="KW-0223">Dioxygenase</keyword>
<dbReference type="SMART" id="SM00545">
    <property type="entry name" value="JmjN"/>
    <property type="match status" value="1"/>
</dbReference>
<dbReference type="SMART" id="SM00184">
    <property type="entry name" value="RING"/>
    <property type="match status" value="3"/>
</dbReference>
<dbReference type="SUPFAM" id="SSF57850">
    <property type="entry name" value="RING/U-box"/>
    <property type="match status" value="1"/>
</dbReference>
<evidence type="ECO:0000259" key="35">
    <source>
        <dbReference type="PROSITE" id="PS51184"/>
    </source>
</evidence>
<dbReference type="InterPro" id="IPR047406">
    <property type="entry name" value="Ubl_UHRF1"/>
</dbReference>
<dbReference type="GO" id="GO:0005721">
    <property type="term" value="C:pericentric heterochromatin"/>
    <property type="evidence" value="ECO:0007669"/>
    <property type="project" value="UniProtKB-ARBA"/>
</dbReference>
<dbReference type="PROSITE" id="PS50089">
    <property type="entry name" value="ZF_RING_2"/>
    <property type="match status" value="1"/>
</dbReference>
<comment type="pathway">
    <text evidence="4 28">Protein modification; protein ubiquitination.</text>
</comment>
<dbReference type="Proteomes" id="UP000030759">
    <property type="component" value="Unassembled WGS sequence"/>
</dbReference>
<dbReference type="GO" id="GO:0008270">
    <property type="term" value="F:zinc ion binding"/>
    <property type="evidence" value="ECO:0007669"/>
    <property type="project" value="UniProtKB-KW"/>
</dbReference>
<evidence type="ECO:0000256" key="21">
    <source>
        <dbReference type="ARBA" id="ARBA00023163"/>
    </source>
</evidence>
<evidence type="ECO:0000313" key="38">
    <source>
        <dbReference type="Proteomes" id="UP000030759"/>
    </source>
</evidence>
<evidence type="ECO:0000256" key="6">
    <source>
        <dbReference type="ARBA" id="ARBA00022491"/>
    </source>
</evidence>
<dbReference type="PROSITE" id="PS50053">
    <property type="entry name" value="UBIQUITIN_2"/>
    <property type="match status" value="1"/>
</dbReference>
<dbReference type="InterPro" id="IPR003347">
    <property type="entry name" value="JmjC_dom"/>
</dbReference>
<dbReference type="InterPro" id="IPR002999">
    <property type="entry name" value="Tudor"/>
</dbReference>
<dbReference type="PANTHER" id="PTHR14140:SF2">
    <property type="entry name" value="E3 UBIQUITIN-PROTEIN LIGASE UHRF1"/>
    <property type="match status" value="1"/>
</dbReference>
<evidence type="ECO:0000256" key="19">
    <source>
        <dbReference type="ARBA" id="ARBA00023015"/>
    </source>
</evidence>
<dbReference type="InterPro" id="IPR036987">
    <property type="entry name" value="SRA-YDG_sf"/>
</dbReference>
<dbReference type="InterPro" id="IPR011011">
    <property type="entry name" value="Znf_FYVE_PHD"/>
</dbReference>
<dbReference type="Gene3D" id="3.30.40.10">
    <property type="entry name" value="Zinc/RING finger domain, C3HC4 (zinc finger)"/>
    <property type="match status" value="2"/>
</dbReference>
<dbReference type="SUPFAM" id="SSF54236">
    <property type="entry name" value="Ubiquitin-like"/>
    <property type="match status" value="1"/>
</dbReference>
<dbReference type="GO" id="GO:0003677">
    <property type="term" value="F:DNA binding"/>
    <property type="evidence" value="ECO:0007669"/>
    <property type="project" value="UniProtKB-KW"/>
</dbReference>
<dbReference type="InterPro" id="IPR047483">
    <property type="entry name" value="Tudor_KDM4B_rpt1"/>
</dbReference>
<keyword evidence="23" id="KW-0131">Cell cycle</keyword>
<dbReference type="GO" id="GO:0042393">
    <property type="term" value="F:histone binding"/>
    <property type="evidence" value="ECO:0007669"/>
    <property type="project" value="UniProtKB-UniRule"/>
</dbReference>
<dbReference type="PROSITE" id="PS50016">
    <property type="entry name" value="ZF_PHD_2"/>
    <property type="match status" value="1"/>
</dbReference>
<feature type="region of interest" description="Disordered" evidence="29">
    <location>
        <begin position="1559"/>
        <end position="1578"/>
    </location>
</feature>
<evidence type="ECO:0000256" key="3">
    <source>
        <dbReference type="ARBA" id="ARBA00004123"/>
    </source>
</evidence>
<evidence type="ECO:0000259" key="34">
    <source>
        <dbReference type="PROSITE" id="PS51183"/>
    </source>
</evidence>
<evidence type="ECO:0000256" key="18">
    <source>
        <dbReference type="ARBA" id="ARBA00023004"/>
    </source>
</evidence>
<comment type="domain">
    <text evidence="28">The tudor-like regions specifically recognize and bind histone H3 unmethylated at 'Arg-2' (H3R2me0), while the PHD-type zinc finger specifically recognizes and binds histone H3 trimethylated at 'Lys-9' (H3K9me3).</text>
</comment>
<comment type="similarity">
    <text evidence="5">Belongs to the JHDM3 histone demethylase family.</text>
</comment>
<protein>
    <recommendedName>
        <fullName evidence="28">E3 ubiquitin-protein ligase UHRF</fullName>
        <ecNumber evidence="28">2.3.2.27</ecNumber>
    </recommendedName>
    <alternativeName>
        <fullName evidence="28">RING-type E3 ubiquitin transferase UHRF</fullName>
    </alternativeName>
    <alternativeName>
        <fullName evidence="28">Ubiquitin-like PHD and RING finger domain-containing protein</fullName>
    </alternativeName>
    <alternativeName>
        <fullName evidence="28">Ubiquitin-like-containing PHD and RING finger domains protein</fullName>
    </alternativeName>
</protein>
<dbReference type="GO" id="GO:0005634">
    <property type="term" value="C:nucleus"/>
    <property type="evidence" value="ECO:0007669"/>
    <property type="project" value="UniProtKB-SubCell"/>
</dbReference>
<organism evidence="37 38">
    <name type="scientific">Cricetulus griseus</name>
    <name type="common">Chinese hamster</name>
    <name type="synonym">Cricetulus barabensis griseus</name>
    <dbReference type="NCBI Taxonomy" id="10029"/>
    <lineage>
        <taxon>Eukaryota</taxon>
        <taxon>Metazoa</taxon>
        <taxon>Chordata</taxon>
        <taxon>Craniata</taxon>
        <taxon>Vertebrata</taxon>
        <taxon>Euteleostomi</taxon>
        <taxon>Mammalia</taxon>
        <taxon>Eutheria</taxon>
        <taxon>Euarchontoglires</taxon>
        <taxon>Glires</taxon>
        <taxon>Rodentia</taxon>
        <taxon>Myomorpha</taxon>
        <taxon>Muroidea</taxon>
        <taxon>Cricetidae</taxon>
        <taxon>Cricetinae</taxon>
        <taxon>Cricetulus</taxon>
    </lineage>
</organism>
<evidence type="ECO:0000256" key="20">
    <source>
        <dbReference type="ARBA" id="ARBA00023125"/>
    </source>
</evidence>
<dbReference type="SMART" id="SM00249">
    <property type="entry name" value="PHD"/>
    <property type="match status" value="2"/>
</dbReference>
<evidence type="ECO:0000256" key="11">
    <source>
        <dbReference type="ARBA" id="ARBA00022771"/>
    </source>
</evidence>
<dbReference type="EC" id="2.3.2.27" evidence="28"/>
<dbReference type="PANTHER" id="PTHR14140">
    <property type="entry name" value="E3 UBIQUITIN-PROTEIN LIGASE UHRF-RELATED"/>
    <property type="match status" value="1"/>
</dbReference>
<dbReference type="Gene3D" id="3.10.330.70">
    <property type="match status" value="1"/>
</dbReference>
<dbReference type="FunFam" id="2.60.120.650:FF:000003">
    <property type="entry name" value="Lysine-specific demethylase 4D"/>
    <property type="match status" value="1"/>
</dbReference>
<evidence type="ECO:0000259" key="33">
    <source>
        <dbReference type="PROSITE" id="PS51015"/>
    </source>
</evidence>
<dbReference type="SUPFAM" id="SSF63748">
    <property type="entry name" value="Tudor/PWWP/MBT"/>
    <property type="match status" value="2"/>
</dbReference>
<evidence type="ECO:0000256" key="29">
    <source>
        <dbReference type="SAM" id="MobiDB-lite"/>
    </source>
</evidence>
<dbReference type="FunFam" id="3.10.330.70:FF:000001">
    <property type="entry name" value="Putative lysine-specific demethylase 4a"/>
    <property type="match status" value="1"/>
</dbReference>
<dbReference type="Pfam" id="PF12148">
    <property type="entry name" value="TTD"/>
    <property type="match status" value="1"/>
</dbReference>
<dbReference type="Pfam" id="PF18104">
    <property type="entry name" value="Tudor_2"/>
    <property type="match status" value="2"/>
</dbReference>
<evidence type="ECO:0000256" key="2">
    <source>
        <dbReference type="ARBA" id="ARBA00001954"/>
    </source>
</evidence>
<evidence type="ECO:0000259" key="32">
    <source>
        <dbReference type="PROSITE" id="PS50089"/>
    </source>
</evidence>
<dbReference type="Pfam" id="PF00240">
    <property type="entry name" value="ubiquitin"/>
    <property type="match status" value="1"/>
</dbReference>
<feature type="compositionally biased region" description="Basic residues" evidence="29">
    <location>
        <begin position="1224"/>
        <end position="1238"/>
    </location>
</feature>
<dbReference type="Pfam" id="PF00628">
    <property type="entry name" value="PHD"/>
    <property type="match status" value="1"/>
</dbReference>
<evidence type="ECO:0000256" key="14">
    <source>
        <dbReference type="ARBA" id="ARBA00022853"/>
    </source>
</evidence>
<evidence type="ECO:0000256" key="8">
    <source>
        <dbReference type="ARBA" id="ARBA00022679"/>
    </source>
</evidence>
<dbReference type="PROSITE" id="PS51183">
    <property type="entry name" value="JMJN"/>
    <property type="match status" value="1"/>
</dbReference>
<feature type="region of interest" description="Disordered" evidence="29">
    <location>
        <begin position="658"/>
        <end position="695"/>
    </location>
</feature>
<comment type="domain">
    <text evidence="28">The YDG domain mediates the interaction with histone H3.</text>
</comment>
<evidence type="ECO:0000256" key="10">
    <source>
        <dbReference type="ARBA" id="ARBA00022737"/>
    </source>
</evidence>
<dbReference type="InterPro" id="IPR017907">
    <property type="entry name" value="Znf_RING_CS"/>
</dbReference>
<evidence type="ECO:0000256" key="28">
    <source>
        <dbReference type="RuleBase" id="RU369101"/>
    </source>
</evidence>
<evidence type="ECO:0000256" key="25">
    <source>
        <dbReference type="ARBA" id="ARBA00054423"/>
    </source>
</evidence>
<evidence type="ECO:0000256" key="22">
    <source>
        <dbReference type="ARBA" id="ARBA00023242"/>
    </source>
</evidence>
<keyword evidence="16" id="KW-0007">Acetylation</keyword>